<dbReference type="Gene3D" id="2.40.70.10">
    <property type="entry name" value="Acid Proteases"/>
    <property type="match status" value="2"/>
</dbReference>
<accession>A0AAV1BWS2</accession>
<proteinExistence type="inferred from homology"/>
<dbReference type="Pfam" id="PF14543">
    <property type="entry name" value="TAXi_N"/>
    <property type="match status" value="1"/>
</dbReference>
<dbReference type="GO" id="GO:0005576">
    <property type="term" value="C:extracellular region"/>
    <property type="evidence" value="ECO:0007669"/>
    <property type="project" value="UniProtKB-SubCell"/>
</dbReference>
<comment type="subcellular location">
    <subcellularLocation>
        <location evidence="1">Secreted</location>
        <location evidence="1">Extracellular space</location>
    </subcellularLocation>
</comment>
<evidence type="ECO:0000256" key="5">
    <source>
        <dbReference type="SAM" id="SignalP"/>
    </source>
</evidence>
<dbReference type="GO" id="GO:0006508">
    <property type="term" value="P:proteolysis"/>
    <property type="evidence" value="ECO:0007669"/>
    <property type="project" value="InterPro"/>
</dbReference>
<dbReference type="PANTHER" id="PTHR47965:SF103">
    <property type="entry name" value="EUKARYOTIC ASPARTYL PROTEASE FAMILY PROTEIN"/>
    <property type="match status" value="1"/>
</dbReference>
<organism evidence="7 8">
    <name type="scientific">Oldenlandia corymbosa var. corymbosa</name>
    <dbReference type="NCBI Taxonomy" id="529605"/>
    <lineage>
        <taxon>Eukaryota</taxon>
        <taxon>Viridiplantae</taxon>
        <taxon>Streptophyta</taxon>
        <taxon>Embryophyta</taxon>
        <taxon>Tracheophyta</taxon>
        <taxon>Spermatophyta</taxon>
        <taxon>Magnoliopsida</taxon>
        <taxon>eudicotyledons</taxon>
        <taxon>Gunneridae</taxon>
        <taxon>Pentapetalae</taxon>
        <taxon>asterids</taxon>
        <taxon>lamiids</taxon>
        <taxon>Gentianales</taxon>
        <taxon>Rubiaceae</taxon>
        <taxon>Rubioideae</taxon>
        <taxon>Spermacoceae</taxon>
        <taxon>Hedyotis-Oldenlandia complex</taxon>
        <taxon>Oldenlandia</taxon>
    </lineage>
</organism>
<evidence type="ECO:0000256" key="2">
    <source>
        <dbReference type="ARBA" id="ARBA00007447"/>
    </source>
</evidence>
<feature type="chain" id="PRO_5044021496" evidence="5">
    <location>
        <begin position="24"/>
        <end position="803"/>
    </location>
</feature>
<dbReference type="InterPro" id="IPR001461">
    <property type="entry name" value="Aspartic_peptidase_A1"/>
</dbReference>
<dbReference type="InterPro" id="IPR033121">
    <property type="entry name" value="PEPTIDASE_A1"/>
</dbReference>
<protein>
    <submittedName>
        <fullName evidence="7">OLC1v1021945C1</fullName>
    </submittedName>
</protein>
<dbReference type="InterPro" id="IPR036047">
    <property type="entry name" value="F-box-like_dom_sf"/>
</dbReference>
<keyword evidence="8" id="KW-1185">Reference proteome</keyword>
<evidence type="ECO:0000256" key="4">
    <source>
        <dbReference type="ARBA" id="ARBA00022729"/>
    </source>
</evidence>
<dbReference type="Proteomes" id="UP001161247">
    <property type="component" value="Chromosome 1"/>
</dbReference>
<reference evidence="7" key="1">
    <citation type="submission" date="2023-03" db="EMBL/GenBank/DDBJ databases">
        <authorList>
            <person name="Julca I."/>
        </authorList>
    </citation>
    <scope>NUCLEOTIDE SEQUENCE</scope>
</reference>
<dbReference type="SUPFAM" id="SSF50630">
    <property type="entry name" value="Acid proteases"/>
    <property type="match status" value="1"/>
</dbReference>
<evidence type="ECO:0000256" key="3">
    <source>
        <dbReference type="ARBA" id="ARBA00022525"/>
    </source>
</evidence>
<dbReference type="InterPro" id="IPR032861">
    <property type="entry name" value="TAXi_N"/>
</dbReference>
<feature type="domain" description="Peptidase A1" evidence="6">
    <location>
        <begin position="48"/>
        <end position="423"/>
    </location>
</feature>
<dbReference type="AlphaFoldDB" id="A0AAV1BWS2"/>
<dbReference type="InterPro" id="IPR013187">
    <property type="entry name" value="F-box-assoc_dom_typ3"/>
</dbReference>
<evidence type="ECO:0000259" key="6">
    <source>
        <dbReference type="PROSITE" id="PS51767"/>
    </source>
</evidence>
<dbReference type="Pfam" id="PF00646">
    <property type="entry name" value="F-box"/>
    <property type="match status" value="1"/>
</dbReference>
<sequence>MGLLASSLFVLLNFLIISSSTVASQKTNSFRPKAIVLPITKDSSSGQYITQISQRTPLIPVKLTIDLGGQTLWVNCDEGYVSSSYKPAICGTPQCSWGSDSKSRSKSQACSERLCFLSPGPGCNNYTCGTFPYNSITHSSTIGELFTDVLSVQSTDGSNPGRKVTTKQVVSTCGSSFLVEGLANGVKGIAGLGRGWIGFPTQLAIAFRFSRKFAVCLGSTGVIFFGDSPYNFLQGKNVTNSLSYTPLLINPVSTAGAHYLGDSSDEYFVGLKSILVSGKPVSINSTLLAIKKGHGGTKISTVVPYTVMESTIHRSFTKAFAKAFSGVPRVKSVAPFGLCYNSSNLGTTRVGPPAPVIDFVFQNSDVAWRIFGFNSMVSVKKDVLCLGFVDGGVDPETSIVIGQHQIVDNLLEFDLGRSRLGFSSTLLLPFDSLIRFRCVSKSWRALIDSPFFTKTHSKRSLQYINLNSDSKIVVSQGTRFHAFDSVCKLGDGSGSFRAVTGELNKPPSKFRRYRLKFVGSCNGIICLQNQKKGYLSLWNPWIQEHSEVPSPPFEHLKGVAFGYDHINDDFKVVRWTTSYDDFDSRYELCVYSLQLKSWKKTKGSIPLHLPEGEYYYGCLPENYAFLNGALHWFLRERGPFNNHLIVAFDLGTEEFRKIYCGQFPTKPYLRGCFLERKLVVLNGRLSLFRCFNAVVLGGQYYGLVGDIYLMEDYDGSSIDEQSCSWTKLTTIEFPSNLRADYRCNYRFTPVAFSKKMGKILLQVDYVKLVVYDIEDKSFRDVDIGGEASCFTSCTCVGSFCWPL</sequence>
<dbReference type="FunFam" id="2.40.70.10:FF:000045">
    <property type="entry name" value="Basic 7S globulin"/>
    <property type="match status" value="1"/>
</dbReference>
<evidence type="ECO:0000256" key="1">
    <source>
        <dbReference type="ARBA" id="ARBA00004239"/>
    </source>
</evidence>
<dbReference type="PROSITE" id="PS51767">
    <property type="entry name" value="PEPTIDASE_A1"/>
    <property type="match status" value="1"/>
</dbReference>
<dbReference type="SUPFAM" id="SSF81383">
    <property type="entry name" value="F-box domain"/>
    <property type="match status" value="1"/>
</dbReference>
<dbReference type="EMBL" id="OX459118">
    <property type="protein sequence ID" value="CAI9087776.1"/>
    <property type="molecule type" value="Genomic_DNA"/>
</dbReference>
<dbReference type="InterPro" id="IPR021109">
    <property type="entry name" value="Peptidase_aspartic_dom_sf"/>
</dbReference>
<evidence type="ECO:0000313" key="8">
    <source>
        <dbReference type="Proteomes" id="UP001161247"/>
    </source>
</evidence>
<evidence type="ECO:0000313" key="7">
    <source>
        <dbReference type="EMBL" id="CAI9087776.1"/>
    </source>
</evidence>
<dbReference type="InterPro" id="IPR017451">
    <property type="entry name" value="F-box-assoc_interact_dom"/>
</dbReference>
<dbReference type="Pfam" id="PF08268">
    <property type="entry name" value="FBA_3"/>
    <property type="match status" value="1"/>
</dbReference>
<dbReference type="InterPro" id="IPR001810">
    <property type="entry name" value="F-box_dom"/>
</dbReference>
<name>A0AAV1BWS2_OLDCO</name>
<dbReference type="InterPro" id="IPR033868">
    <property type="entry name" value="Xylanase_inhibitor_I-like"/>
</dbReference>
<comment type="similarity">
    <text evidence="2">Belongs to the peptidase A1 family.</text>
</comment>
<dbReference type="GO" id="GO:0004190">
    <property type="term" value="F:aspartic-type endopeptidase activity"/>
    <property type="evidence" value="ECO:0007669"/>
    <property type="project" value="InterPro"/>
</dbReference>
<dbReference type="InterPro" id="IPR032799">
    <property type="entry name" value="TAXi_C"/>
</dbReference>
<keyword evidence="3" id="KW-0964">Secreted</keyword>
<dbReference type="PANTHER" id="PTHR47965">
    <property type="entry name" value="ASPARTYL PROTEASE-RELATED"/>
    <property type="match status" value="1"/>
</dbReference>
<dbReference type="CDD" id="cd05489">
    <property type="entry name" value="xylanase_inhibitor_I_like"/>
    <property type="match status" value="1"/>
</dbReference>
<feature type="signal peptide" evidence="5">
    <location>
        <begin position="1"/>
        <end position="23"/>
    </location>
</feature>
<gene>
    <name evidence="7" type="ORF">OLC1_LOCUS515</name>
</gene>
<dbReference type="NCBIfam" id="TIGR01640">
    <property type="entry name" value="F_box_assoc_1"/>
    <property type="match status" value="1"/>
</dbReference>
<dbReference type="Pfam" id="PF14541">
    <property type="entry name" value="TAXi_C"/>
    <property type="match status" value="1"/>
</dbReference>
<dbReference type="FunFam" id="2.40.70.10:FF:000041">
    <property type="entry name" value="Basic 7S globulin"/>
    <property type="match status" value="1"/>
</dbReference>
<keyword evidence="4 5" id="KW-0732">Signal</keyword>